<keyword evidence="2" id="KW-1133">Transmembrane helix</keyword>
<keyword evidence="2" id="KW-0812">Transmembrane</keyword>
<reference evidence="4" key="1">
    <citation type="submission" date="2023-04" db="EMBL/GenBank/DDBJ databases">
        <title>Genomic diversity of scab-causing Streptomyces spp. in the province of Quebec, Canada.</title>
        <authorList>
            <person name="Biessy A."/>
            <person name="Cadieux M."/>
            <person name="Ciotola M."/>
            <person name="Filion M."/>
        </authorList>
    </citation>
    <scope>NUCLEOTIDE SEQUENCE</scope>
    <source>
        <strain evidence="4">B21-115</strain>
    </source>
</reference>
<name>A0ABU8APP7_9ACTN</name>
<protein>
    <submittedName>
        <fullName evidence="4">DUF4115 domain-containing protein</fullName>
    </submittedName>
</protein>
<evidence type="ECO:0000313" key="4">
    <source>
        <dbReference type="EMBL" id="MEH0635663.1"/>
    </source>
</evidence>
<accession>A0ABU8APP7</accession>
<evidence type="ECO:0000313" key="5">
    <source>
        <dbReference type="Proteomes" id="UP001310290"/>
    </source>
</evidence>
<dbReference type="InterPro" id="IPR025194">
    <property type="entry name" value="RodZ-like_C"/>
</dbReference>
<keyword evidence="5" id="KW-1185">Reference proteome</keyword>
<dbReference type="Proteomes" id="UP001310290">
    <property type="component" value="Unassembled WGS sequence"/>
</dbReference>
<gene>
    <name evidence="4" type="ORF">QBA35_20430</name>
</gene>
<feature type="region of interest" description="Disordered" evidence="1">
    <location>
        <begin position="53"/>
        <end position="84"/>
    </location>
</feature>
<sequence>MESGTDLPRVPPSEPPGTTAGRPRARGPVAAVVALAIVGALVAAGVYVVNREGTTGAPSGKGSAATSAGASSQGSGARAPANEVTVRVTAEDGRSWVSAKDSTGELLYDGLLRQGETRTFSAEESIDLVLGEPSVLSLVVNGRKTDDDFPAGKVKRLTYTKDD</sequence>
<dbReference type="Pfam" id="PF13464">
    <property type="entry name" value="RodZ_C"/>
    <property type="match status" value="1"/>
</dbReference>
<comment type="caution">
    <text evidence="4">The sequence shown here is derived from an EMBL/GenBank/DDBJ whole genome shotgun (WGS) entry which is preliminary data.</text>
</comment>
<feature type="transmembrane region" description="Helical" evidence="2">
    <location>
        <begin position="29"/>
        <end position="49"/>
    </location>
</feature>
<keyword evidence="2" id="KW-0472">Membrane</keyword>
<dbReference type="PANTHER" id="PTHR34475">
    <property type="match status" value="1"/>
</dbReference>
<feature type="domain" description="Cytoskeleton protein RodZ-like C-terminal" evidence="3">
    <location>
        <begin position="93"/>
        <end position="158"/>
    </location>
</feature>
<dbReference type="InterPro" id="IPR050400">
    <property type="entry name" value="Bact_Cytoskel_RodZ"/>
</dbReference>
<proteinExistence type="predicted"/>
<dbReference type="RefSeq" id="WP_334659340.1">
    <property type="nucleotide sequence ID" value="NZ_JARULZ010000001.1"/>
</dbReference>
<dbReference type="PANTHER" id="PTHR34475:SF1">
    <property type="entry name" value="CYTOSKELETON PROTEIN RODZ"/>
    <property type="match status" value="1"/>
</dbReference>
<feature type="region of interest" description="Disordered" evidence="1">
    <location>
        <begin position="1"/>
        <end position="25"/>
    </location>
</feature>
<evidence type="ECO:0000256" key="2">
    <source>
        <dbReference type="SAM" id="Phobius"/>
    </source>
</evidence>
<feature type="compositionally biased region" description="Low complexity" evidence="1">
    <location>
        <begin position="53"/>
        <end position="79"/>
    </location>
</feature>
<dbReference type="EMBL" id="JARULZ010000001">
    <property type="protein sequence ID" value="MEH0635663.1"/>
    <property type="molecule type" value="Genomic_DNA"/>
</dbReference>
<evidence type="ECO:0000259" key="3">
    <source>
        <dbReference type="Pfam" id="PF13464"/>
    </source>
</evidence>
<organism evidence="4 5">
    <name type="scientific">Streptomyces bottropensis</name>
    <dbReference type="NCBI Taxonomy" id="42235"/>
    <lineage>
        <taxon>Bacteria</taxon>
        <taxon>Bacillati</taxon>
        <taxon>Actinomycetota</taxon>
        <taxon>Actinomycetes</taxon>
        <taxon>Kitasatosporales</taxon>
        <taxon>Streptomycetaceae</taxon>
        <taxon>Streptomyces</taxon>
    </lineage>
</organism>
<evidence type="ECO:0000256" key="1">
    <source>
        <dbReference type="SAM" id="MobiDB-lite"/>
    </source>
</evidence>